<dbReference type="InterPro" id="IPR008920">
    <property type="entry name" value="TF_FadR/GntR_C"/>
</dbReference>
<proteinExistence type="predicted"/>
<evidence type="ECO:0000259" key="5">
    <source>
        <dbReference type="PROSITE" id="PS50949"/>
    </source>
</evidence>
<dbReference type="STRING" id="67365.GCA_001704635_02576"/>
<dbReference type="GO" id="GO:0003677">
    <property type="term" value="F:DNA binding"/>
    <property type="evidence" value="ECO:0007669"/>
    <property type="project" value="UniProtKB-KW"/>
</dbReference>
<dbReference type="Gene3D" id="1.10.10.10">
    <property type="entry name" value="Winged helix-like DNA-binding domain superfamily/Winged helix DNA-binding domain"/>
    <property type="match status" value="1"/>
</dbReference>
<evidence type="ECO:0000313" key="6">
    <source>
        <dbReference type="EMBL" id="OMI37648.1"/>
    </source>
</evidence>
<evidence type="ECO:0000256" key="4">
    <source>
        <dbReference type="SAM" id="MobiDB-lite"/>
    </source>
</evidence>
<keyword evidence="2" id="KW-0238">DNA-binding</keyword>
<gene>
    <name evidence="6" type="ORF">SPAR_19993</name>
</gene>
<dbReference type="SMART" id="SM00345">
    <property type="entry name" value="HTH_GNTR"/>
    <property type="match status" value="1"/>
</dbReference>
<dbReference type="PROSITE" id="PS50949">
    <property type="entry name" value="HTH_GNTR"/>
    <property type="match status" value="1"/>
</dbReference>
<dbReference type="SUPFAM" id="SSF46785">
    <property type="entry name" value="Winged helix' DNA-binding domain"/>
    <property type="match status" value="1"/>
</dbReference>
<keyword evidence="7" id="KW-1185">Reference proteome</keyword>
<protein>
    <submittedName>
        <fullName evidence="6">GntR family transcriptional regulator</fullName>
    </submittedName>
</protein>
<dbReference type="Pfam" id="PF00392">
    <property type="entry name" value="GntR"/>
    <property type="match status" value="1"/>
</dbReference>
<dbReference type="PRINTS" id="PR00035">
    <property type="entry name" value="HTHGNTR"/>
</dbReference>
<dbReference type="EMBL" id="ASQP01000279">
    <property type="protein sequence ID" value="OMI37648.1"/>
    <property type="molecule type" value="Genomic_DNA"/>
</dbReference>
<evidence type="ECO:0000256" key="1">
    <source>
        <dbReference type="ARBA" id="ARBA00023015"/>
    </source>
</evidence>
<dbReference type="GeneID" id="96741612"/>
<dbReference type="Pfam" id="PF07729">
    <property type="entry name" value="FCD"/>
    <property type="match status" value="1"/>
</dbReference>
<dbReference type="Proteomes" id="UP000186168">
    <property type="component" value="Unassembled WGS sequence"/>
</dbReference>
<dbReference type="SUPFAM" id="SSF48008">
    <property type="entry name" value="GntR ligand-binding domain-like"/>
    <property type="match status" value="1"/>
</dbReference>
<comment type="caution">
    <text evidence="6">The sequence shown here is derived from an EMBL/GenBank/DDBJ whole genome shotgun (WGS) entry which is preliminary data.</text>
</comment>
<dbReference type="InterPro" id="IPR011711">
    <property type="entry name" value="GntR_C"/>
</dbReference>
<dbReference type="GO" id="GO:0003700">
    <property type="term" value="F:DNA-binding transcription factor activity"/>
    <property type="evidence" value="ECO:0007669"/>
    <property type="project" value="InterPro"/>
</dbReference>
<evidence type="ECO:0000313" key="7">
    <source>
        <dbReference type="Proteomes" id="UP000186168"/>
    </source>
</evidence>
<dbReference type="InterPro" id="IPR036388">
    <property type="entry name" value="WH-like_DNA-bd_sf"/>
</dbReference>
<feature type="region of interest" description="Disordered" evidence="4">
    <location>
        <begin position="226"/>
        <end position="258"/>
    </location>
</feature>
<dbReference type="PANTHER" id="PTHR43537">
    <property type="entry name" value="TRANSCRIPTIONAL REGULATOR, GNTR FAMILY"/>
    <property type="match status" value="1"/>
</dbReference>
<keyword evidence="3" id="KW-0804">Transcription</keyword>
<dbReference type="SMART" id="SM00895">
    <property type="entry name" value="FCD"/>
    <property type="match status" value="1"/>
</dbReference>
<dbReference type="InterPro" id="IPR036390">
    <property type="entry name" value="WH_DNA-bd_sf"/>
</dbReference>
<sequence>MPLGTLRPTPLVEQAAARLREEITGGHWPVGTRLPGETTLAKTLGVGRSTVREAVRVLAGAGLVRARQGSGVFVIATEPAEDWPARLRRAAVTDVFEVRMLIEVQAAQLAARRRTDADLTALSAALEARKAAAAGDDASFVDADIALHAAVVAAAHNPVLTDLFAEFTPRLRQGLIDLVDLLALRAGAPNHGEETHSALVRAVERGDAEAAGDVLRAELEQTLALLRGPRAGEQGVGPGGPESATPPSRACGAGSSAP</sequence>
<dbReference type="RefSeq" id="WP_079150747.1">
    <property type="nucleotide sequence ID" value="NZ_ASQP01000279.1"/>
</dbReference>
<dbReference type="CDD" id="cd07377">
    <property type="entry name" value="WHTH_GntR"/>
    <property type="match status" value="1"/>
</dbReference>
<accession>A0A1R1SHC2</accession>
<dbReference type="Gene3D" id="1.20.120.530">
    <property type="entry name" value="GntR ligand-binding domain-like"/>
    <property type="match status" value="1"/>
</dbReference>
<organism evidence="6 7">
    <name type="scientific">Streptomyces sparsogenes DSM 40356</name>
    <dbReference type="NCBI Taxonomy" id="1331668"/>
    <lineage>
        <taxon>Bacteria</taxon>
        <taxon>Bacillati</taxon>
        <taxon>Actinomycetota</taxon>
        <taxon>Actinomycetes</taxon>
        <taxon>Kitasatosporales</taxon>
        <taxon>Streptomycetaceae</taxon>
        <taxon>Streptomyces</taxon>
    </lineage>
</organism>
<evidence type="ECO:0000256" key="3">
    <source>
        <dbReference type="ARBA" id="ARBA00023163"/>
    </source>
</evidence>
<name>A0A1R1SHC2_9ACTN</name>
<dbReference type="PANTHER" id="PTHR43537:SF47">
    <property type="entry name" value="REGULATORY PROTEIN GNTR HTH"/>
    <property type="match status" value="1"/>
</dbReference>
<dbReference type="AlphaFoldDB" id="A0A1R1SHC2"/>
<feature type="domain" description="HTH gntR-type" evidence="5">
    <location>
        <begin position="9"/>
        <end position="77"/>
    </location>
</feature>
<reference evidence="6 7" key="1">
    <citation type="submission" date="2013-05" db="EMBL/GenBank/DDBJ databases">
        <title>Genome sequence of Streptomyces sparsogenes DSM 40356.</title>
        <authorList>
            <person name="Coyne S."/>
            <person name="Seebeck F.P."/>
        </authorList>
    </citation>
    <scope>NUCLEOTIDE SEQUENCE [LARGE SCALE GENOMIC DNA]</scope>
    <source>
        <strain evidence="6 7">DSM 40356</strain>
    </source>
</reference>
<dbReference type="InterPro" id="IPR000524">
    <property type="entry name" value="Tscrpt_reg_HTH_GntR"/>
</dbReference>
<evidence type="ECO:0000256" key="2">
    <source>
        <dbReference type="ARBA" id="ARBA00023125"/>
    </source>
</evidence>
<keyword evidence="1" id="KW-0805">Transcription regulation</keyword>